<evidence type="ECO:0000259" key="5">
    <source>
        <dbReference type="PROSITE" id="PS50987"/>
    </source>
</evidence>
<accession>A0A3B0S471</accession>
<dbReference type="PANTHER" id="PTHR43132">
    <property type="entry name" value="ARSENICAL RESISTANCE OPERON REPRESSOR ARSR-RELATED"/>
    <property type="match status" value="1"/>
</dbReference>
<dbReference type="EMBL" id="UOEK01000080">
    <property type="protein sequence ID" value="VAV95596.1"/>
    <property type="molecule type" value="Genomic_DNA"/>
</dbReference>
<dbReference type="GO" id="GO:0003700">
    <property type="term" value="F:DNA-binding transcription factor activity"/>
    <property type="evidence" value="ECO:0007669"/>
    <property type="project" value="InterPro"/>
</dbReference>
<dbReference type="GO" id="GO:0003677">
    <property type="term" value="F:DNA binding"/>
    <property type="evidence" value="ECO:0007669"/>
    <property type="project" value="UniProtKB-KW"/>
</dbReference>
<dbReference type="PROSITE" id="PS50987">
    <property type="entry name" value="HTH_ARSR_2"/>
    <property type="match status" value="1"/>
</dbReference>
<keyword evidence="3" id="KW-0804">Transcription</keyword>
<dbReference type="CDD" id="cd00090">
    <property type="entry name" value="HTH_ARSR"/>
    <property type="match status" value="1"/>
</dbReference>
<dbReference type="InterPro" id="IPR036388">
    <property type="entry name" value="WH-like_DNA-bd_sf"/>
</dbReference>
<proteinExistence type="predicted"/>
<dbReference type="Pfam" id="PF01022">
    <property type="entry name" value="HTH_5"/>
    <property type="match status" value="1"/>
</dbReference>
<dbReference type="AlphaFoldDB" id="A0A3B0S471"/>
<evidence type="ECO:0000256" key="3">
    <source>
        <dbReference type="ARBA" id="ARBA00023163"/>
    </source>
</evidence>
<organism evidence="6">
    <name type="scientific">hydrothermal vent metagenome</name>
    <dbReference type="NCBI Taxonomy" id="652676"/>
    <lineage>
        <taxon>unclassified sequences</taxon>
        <taxon>metagenomes</taxon>
        <taxon>ecological metagenomes</taxon>
    </lineage>
</organism>
<dbReference type="PANTHER" id="PTHR43132:SF2">
    <property type="entry name" value="ARSENICAL RESISTANCE OPERON REPRESSOR ARSR-RELATED"/>
    <property type="match status" value="1"/>
</dbReference>
<evidence type="ECO:0000256" key="4">
    <source>
        <dbReference type="SAM" id="MobiDB-lite"/>
    </source>
</evidence>
<name>A0A3B0S471_9ZZZZ</name>
<feature type="compositionally biased region" description="Pro residues" evidence="4">
    <location>
        <begin position="1"/>
        <end position="15"/>
    </location>
</feature>
<evidence type="ECO:0000256" key="1">
    <source>
        <dbReference type="ARBA" id="ARBA00023015"/>
    </source>
</evidence>
<feature type="domain" description="HTH arsR-type" evidence="5">
    <location>
        <begin position="36"/>
        <end position="130"/>
    </location>
</feature>
<feature type="region of interest" description="Disordered" evidence="4">
    <location>
        <begin position="1"/>
        <end position="22"/>
    </location>
</feature>
<dbReference type="SUPFAM" id="SSF46785">
    <property type="entry name" value="Winged helix' DNA-binding domain"/>
    <property type="match status" value="1"/>
</dbReference>
<protein>
    <recommendedName>
        <fullName evidence="5">HTH arsR-type domain-containing protein</fullName>
    </recommendedName>
</protein>
<gene>
    <name evidence="6" type="ORF">MNBD_ACTINO02-3014</name>
</gene>
<dbReference type="SMART" id="SM00418">
    <property type="entry name" value="HTH_ARSR"/>
    <property type="match status" value="1"/>
</dbReference>
<evidence type="ECO:0000256" key="2">
    <source>
        <dbReference type="ARBA" id="ARBA00023125"/>
    </source>
</evidence>
<reference evidence="6" key="1">
    <citation type="submission" date="2018-06" db="EMBL/GenBank/DDBJ databases">
        <authorList>
            <person name="Zhirakovskaya E."/>
        </authorList>
    </citation>
    <scope>NUCLEOTIDE SEQUENCE</scope>
</reference>
<keyword evidence="2" id="KW-0238">DNA-binding</keyword>
<dbReference type="InterPro" id="IPR011991">
    <property type="entry name" value="ArsR-like_HTH"/>
</dbReference>
<dbReference type="InterPro" id="IPR001845">
    <property type="entry name" value="HTH_ArsR_DNA-bd_dom"/>
</dbReference>
<keyword evidence="1" id="KW-0805">Transcription regulation</keyword>
<dbReference type="Gene3D" id="1.10.10.10">
    <property type="entry name" value="Winged helix-like DNA-binding domain superfamily/Winged helix DNA-binding domain"/>
    <property type="match status" value="1"/>
</dbReference>
<sequence>MPTKPQPVSPIPPREPSLKTPDPFVVPPTATRDYALDSLVFLTTPEQMKALSDRTRMIILDLLLERSATTSQLAEALGKPKGTVGYHLKNLEQHGLVKVVRTRKVRAMTEKYYGRTGRTFVLPDTGPKAERSAMLDEAKSEMVFEEGNPLPAFTLRRMRLTEADAFEFAERLFELTAEFVDQKPGGDTVYGLLAGIYPTDRPMLTETDDSEGESGE</sequence>
<evidence type="ECO:0000313" key="6">
    <source>
        <dbReference type="EMBL" id="VAV95596.1"/>
    </source>
</evidence>
<dbReference type="InterPro" id="IPR051011">
    <property type="entry name" value="Metal_resp_trans_reg"/>
</dbReference>
<dbReference type="InterPro" id="IPR036390">
    <property type="entry name" value="WH_DNA-bd_sf"/>
</dbReference>